<feature type="active site" description="Acyl-ester intermediate" evidence="6">
    <location>
        <position position="199"/>
    </location>
</feature>
<evidence type="ECO:0000256" key="5">
    <source>
        <dbReference type="ARBA" id="ARBA00048484"/>
    </source>
</evidence>
<dbReference type="Proteomes" id="UP001142055">
    <property type="component" value="Chromosome 3"/>
</dbReference>
<dbReference type="SUPFAM" id="SSF53474">
    <property type="entry name" value="alpha/beta-Hydrolases"/>
    <property type="match status" value="1"/>
</dbReference>
<gene>
    <name evidence="9" type="ORF">RDWZM_009062</name>
</gene>
<comment type="catalytic activity">
    <reaction evidence="5">
        <text>acetylcholine + H2O = choline + acetate + H(+)</text>
        <dbReference type="Rhea" id="RHEA:17561"/>
        <dbReference type="ChEBI" id="CHEBI:15354"/>
        <dbReference type="ChEBI" id="CHEBI:15355"/>
        <dbReference type="ChEBI" id="CHEBI:15377"/>
        <dbReference type="ChEBI" id="CHEBI:15378"/>
        <dbReference type="ChEBI" id="CHEBI:30089"/>
        <dbReference type="EC" id="3.1.1.7"/>
    </reaction>
</comment>
<organism evidence="9 10">
    <name type="scientific">Blomia tropicalis</name>
    <name type="common">Mite</name>
    <dbReference type="NCBI Taxonomy" id="40697"/>
    <lineage>
        <taxon>Eukaryota</taxon>
        <taxon>Metazoa</taxon>
        <taxon>Ecdysozoa</taxon>
        <taxon>Arthropoda</taxon>
        <taxon>Chelicerata</taxon>
        <taxon>Arachnida</taxon>
        <taxon>Acari</taxon>
        <taxon>Acariformes</taxon>
        <taxon>Sarcoptiformes</taxon>
        <taxon>Astigmata</taxon>
        <taxon>Glycyphagoidea</taxon>
        <taxon>Echimyopodidae</taxon>
        <taxon>Blomia</taxon>
    </lineage>
</organism>
<dbReference type="InterPro" id="IPR019826">
    <property type="entry name" value="Carboxylesterase_B_AS"/>
</dbReference>
<feature type="active site" description="Charge relay system" evidence="6">
    <location>
        <position position="318"/>
    </location>
</feature>
<comment type="caution">
    <text evidence="9">The sequence shown here is derived from an EMBL/GenBank/DDBJ whole genome shotgun (WGS) entry which is preliminary data.</text>
</comment>
<reference evidence="9" key="1">
    <citation type="submission" date="2022-12" db="EMBL/GenBank/DDBJ databases">
        <title>Genome assemblies of Blomia tropicalis.</title>
        <authorList>
            <person name="Cui Y."/>
        </authorList>
    </citation>
    <scope>NUCLEOTIDE SEQUENCE</scope>
    <source>
        <tissue evidence="9">Adult mites</tissue>
    </source>
</reference>
<dbReference type="EMBL" id="JAPWDV010000003">
    <property type="protein sequence ID" value="KAJ6217905.1"/>
    <property type="molecule type" value="Genomic_DNA"/>
</dbReference>
<feature type="domain" description="Carboxylesterase type B" evidence="8">
    <location>
        <begin position="9"/>
        <end position="524"/>
    </location>
</feature>
<dbReference type="GO" id="GO:0003990">
    <property type="term" value="F:acetylcholinesterase activity"/>
    <property type="evidence" value="ECO:0007669"/>
    <property type="project" value="UniProtKB-EC"/>
</dbReference>
<evidence type="ECO:0000256" key="4">
    <source>
        <dbReference type="ARBA" id="ARBA00023180"/>
    </source>
</evidence>
<keyword evidence="10" id="KW-1185">Reference proteome</keyword>
<dbReference type="OMA" id="TDEKQFG"/>
<evidence type="ECO:0000313" key="9">
    <source>
        <dbReference type="EMBL" id="KAJ6217905.1"/>
    </source>
</evidence>
<accession>A0A9Q0M2F5</accession>
<dbReference type="InterPro" id="IPR029058">
    <property type="entry name" value="AB_hydrolase_fold"/>
</dbReference>
<evidence type="ECO:0000256" key="3">
    <source>
        <dbReference type="ARBA" id="ARBA00022801"/>
    </source>
</evidence>
<protein>
    <recommendedName>
        <fullName evidence="7">Carboxylic ester hydrolase</fullName>
        <ecNumber evidence="7">3.1.1.-</ecNumber>
    </recommendedName>
</protein>
<dbReference type="PANTHER" id="PTHR11559">
    <property type="entry name" value="CARBOXYLESTERASE"/>
    <property type="match status" value="1"/>
</dbReference>
<dbReference type="EC" id="3.1.1.-" evidence="7"/>
<dbReference type="InterPro" id="IPR000997">
    <property type="entry name" value="Cholinesterase"/>
</dbReference>
<evidence type="ECO:0000256" key="7">
    <source>
        <dbReference type="RuleBase" id="RU361235"/>
    </source>
</evidence>
<dbReference type="PROSITE" id="PS00122">
    <property type="entry name" value="CARBOXYLESTERASE_B_1"/>
    <property type="match status" value="1"/>
</dbReference>
<sequence length="537" mass="60800">MENKPEYAPTLKISEGFIRGTTQLVDEHKLHLYQGIKYGRRVQSKAERFQRALPVEPWNDVYDASIVRCSCPQLGLDIPYKGYYSFEYSEDSLFLNVWRPAKESSSGPRAVMFYIYGGGFKTGSVFKITNDGRYISARGDVIVVTANYRVGAFGFMYGHDELAPANLGIQDIILALKWVQRNISAFGGDPNRVTIFGNSAGSSGVATLLLSPLTKGLFQRAILQSGAPLNRTTHKSELLPRMRDLARELGCTSQNVMEIIEYLKKQSIEDILNITDKFELKFEPVYGDEVIPVLPINALLSGSFNGDVDLMYGVSKDEGLGFVGSIIPELKTDDVVVNDENVKDFIKRLFEYKNETFGDEAADFYISRYKLPSNPTLLDYKLLINNVYGEYNIGCRTILFAEYFALNSRSSSKRKYYSFMTIAPAEVHIMGALADNWPVACHADELYYLFTITRQRTEEDKRLSHQIIGAWANFAKYADPGPIQDVHWAPALTSPITLGSTNYMELNYQCRMMYDQYKEKIPFWANKIGHPKDTIQK</sequence>
<keyword evidence="2" id="KW-0719">Serine esterase</keyword>
<name>A0A9Q0M2F5_BLOTA</name>
<evidence type="ECO:0000259" key="8">
    <source>
        <dbReference type="Pfam" id="PF00135"/>
    </source>
</evidence>
<dbReference type="PRINTS" id="PR00878">
    <property type="entry name" value="CHOLNESTRASE"/>
</dbReference>
<dbReference type="Pfam" id="PF00135">
    <property type="entry name" value="COesterase"/>
    <property type="match status" value="1"/>
</dbReference>
<feature type="active site" description="Charge relay system" evidence="6">
    <location>
        <position position="442"/>
    </location>
</feature>
<dbReference type="Gene3D" id="3.40.50.1820">
    <property type="entry name" value="alpha/beta hydrolase"/>
    <property type="match status" value="1"/>
</dbReference>
<evidence type="ECO:0000256" key="6">
    <source>
        <dbReference type="PIRSR" id="PIRSR600997-1"/>
    </source>
</evidence>
<proteinExistence type="inferred from homology"/>
<evidence type="ECO:0000313" key="10">
    <source>
        <dbReference type="Proteomes" id="UP001142055"/>
    </source>
</evidence>
<evidence type="ECO:0000256" key="1">
    <source>
        <dbReference type="ARBA" id="ARBA00005964"/>
    </source>
</evidence>
<dbReference type="InterPro" id="IPR050309">
    <property type="entry name" value="Type-B_Carboxylest/Lipase"/>
</dbReference>
<dbReference type="InterPro" id="IPR002018">
    <property type="entry name" value="CarbesteraseB"/>
</dbReference>
<keyword evidence="4" id="KW-0325">Glycoprotein</keyword>
<dbReference type="AlphaFoldDB" id="A0A9Q0M2F5"/>
<keyword evidence="3 7" id="KW-0378">Hydrolase</keyword>
<comment type="similarity">
    <text evidence="1 7">Belongs to the type-B carboxylesterase/lipase family.</text>
</comment>
<evidence type="ECO:0000256" key="2">
    <source>
        <dbReference type="ARBA" id="ARBA00022487"/>
    </source>
</evidence>